<evidence type="ECO:0000313" key="2">
    <source>
        <dbReference type="Proteomes" id="UP000269396"/>
    </source>
</evidence>
<proteinExistence type="predicted"/>
<name>A0A183PUB0_9TREM</name>
<gene>
    <name evidence="1" type="ORF">SMTD_LOCUS17946</name>
</gene>
<evidence type="ECO:0000313" key="1">
    <source>
        <dbReference type="EMBL" id="VDP75740.1"/>
    </source>
</evidence>
<reference evidence="1 2" key="1">
    <citation type="submission" date="2018-11" db="EMBL/GenBank/DDBJ databases">
        <authorList>
            <consortium name="Pathogen Informatics"/>
        </authorList>
    </citation>
    <scope>NUCLEOTIDE SEQUENCE [LARGE SCALE GENOMIC DNA]</scope>
    <source>
        <strain>Denwood</strain>
        <strain evidence="2">Zambia</strain>
    </source>
</reference>
<protein>
    <submittedName>
        <fullName evidence="1">Uncharacterized protein</fullName>
    </submittedName>
</protein>
<organism evidence="1 2">
    <name type="scientific">Schistosoma mattheei</name>
    <dbReference type="NCBI Taxonomy" id="31246"/>
    <lineage>
        <taxon>Eukaryota</taxon>
        <taxon>Metazoa</taxon>
        <taxon>Spiralia</taxon>
        <taxon>Lophotrochozoa</taxon>
        <taxon>Platyhelminthes</taxon>
        <taxon>Trematoda</taxon>
        <taxon>Digenea</taxon>
        <taxon>Strigeidida</taxon>
        <taxon>Schistosomatoidea</taxon>
        <taxon>Schistosomatidae</taxon>
        <taxon>Schistosoma</taxon>
    </lineage>
</organism>
<sequence length="167" mass="18795">MVTNHLGSKAGELIDKAFLKEFLNRPVPLSLLDIKATQTNLLTDYIVPILEISKAIQKTKNVKAAEPNSMSAEALKSDIGVNAKMRHVLFAEIWNGKQVVRDWTDRHLIKILKKLDRDNCENRKRITLLSVPVKSPIDCCSQSVSYNVGPGTYMHRSKLPYLISPAR</sequence>
<keyword evidence="2" id="KW-1185">Reference proteome</keyword>
<dbReference type="AlphaFoldDB" id="A0A183PUB0"/>
<dbReference type="EMBL" id="UZAL01039603">
    <property type="protein sequence ID" value="VDP75740.1"/>
    <property type="molecule type" value="Genomic_DNA"/>
</dbReference>
<accession>A0A183PUB0</accession>
<dbReference type="Proteomes" id="UP000269396">
    <property type="component" value="Unassembled WGS sequence"/>
</dbReference>